<gene>
    <name evidence="2" type="ORF">ER308_12325</name>
</gene>
<dbReference type="OrthoDB" id="5149376at2"/>
<accession>A0A411YG75</accession>
<evidence type="ECO:0000313" key="3">
    <source>
        <dbReference type="Proteomes" id="UP000291469"/>
    </source>
</evidence>
<reference evidence="2 3" key="1">
    <citation type="submission" date="2019-01" db="EMBL/GenBank/DDBJ databases">
        <title>Egibacter rhizosphaerae EGI 80759T.</title>
        <authorList>
            <person name="Chen D.-D."/>
            <person name="Tian Y."/>
            <person name="Jiao J.-Y."/>
            <person name="Zhang X.-T."/>
            <person name="Zhang Y.-G."/>
            <person name="Zhang Y."/>
            <person name="Xiao M."/>
            <person name="Shu W.-S."/>
            <person name="Li W.-J."/>
        </authorList>
    </citation>
    <scope>NUCLEOTIDE SEQUENCE [LARGE SCALE GENOMIC DNA]</scope>
    <source>
        <strain evidence="2 3">EGI 80759</strain>
    </source>
</reference>
<evidence type="ECO:0000256" key="1">
    <source>
        <dbReference type="SAM" id="MobiDB-lite"/>
    </source>
</evidence>
<organism evidence="2 3">
    <name type="scientific">Egibacter rhizosphaerae</name>
    <dbReference type="NCBI Taxonomy" id="1670831"/>
    <lineage>
        <taxon>Bacteria</taxon>
        <taxon>Bacillati</taxon>
        <taxon>Actinomycetota</taxon>
        <taxon>Nitriliruptoria</taxon>
        <taxon>Egibacterales</taxon>
        <taxon>Egibacteraceae</taxon>
        <taxon>Egibacter</taxon>
    </lineage>
</organism>
<dbReference type="EMBL" id="CP036402">
    <property type="protein sequence ID" value="QBI20275.1"/>
    <property type="molecule type" value="Genomic_DNA"/>
</dbReference>
<feature type="region of interest" description="Disordered" evidence="1">
    <location>
        <begin position="1"/>
        <end position="27"/>
    </location>
</feature>
<evidence type="ECO:0000313" key="2">
    <source>
        <dbReference type="EMBL" id="QBI20275.1"/>
    </source>
</evidence>
<dbReference type="KEGG" id="erz:ER308_12325"/>
<dbReference type="AlphaFoldDB" id="A0A411YG75"/>
<protein>
    <submittedName>
        <fullName evidence="2">Lasso RiPP family leader peptide-containing protein</fullName>
    </submittedName>
</protein>
<keyword evidence="3" id="KW-1185">Reference proteome</keyword>
<dbReference type="Proteomes" id="UP000291469">
    <property type="component" value="Chromosome"/>
</dbReference>
<dbReference type="NCBIfam" id="NF033521">
    <property type="entry name" value="lasso_leader_L3"/>
    <property type="match status" value="1"/>
</dbReference>
<name>A0A411YG75_9ACTN</name>
<sequence>MTGSDRQPRLRPVASSSGKDARDERVGGTCTCARSTSIEVAVKAYETPSITELGSVAAMTRGEGVKGDDDTLAWFIKYGTDPTS</sequence>
<proteinExistence type="predicted"/>